<dbReference type="Proteomes" id="UP000294581">
    <property type="component" value="Unassembled WGS sequence"/>
</dbReference>
<sequence length="44" mass="5188">MVVKPELPQYVRDMEIQLALKHLGRKEDRVRIGRTGQAEKQTLR</sequence>
<protein>
    <submittedName>
        <fullName evidence="1">Uncharacterized protein</fullName>
    </submittedName>
</protein>
<evidence type="ECO:0000313" key="2">
    <source>
        <dbReference type="Proteomes" id="UP000294581"/>
    </source>
</evidence>
<dbReference type="RefSeq" id="WP_279586221.1">
    <property type="nucleotide sequence ID" value="NZ_BSUS01000001.1"/>
</dbReference>
<evidence type="ECO:0000313" key="1">
    <source>
        <dbReference type="EMBL" id="TDY42154.1"/>
    </source>
</evidence>
<gene>
    <name evidence="1" type="ORF">C7445_1172</name>
</gene>
<comment type="caution">
    <text evidence="1">The sequence shown here is derived from an EMBL/GenBank/DDBJ whole genome shotgun (WGS) entry which is preliminary data.</text>
</comment>
<keyword evidence="2" id="KW-1185">Reference proteome</keyword>
<reference evidence="1 2" key="1">
    <citation type="submission" date="2019-03" db="EMBL/GenBank/DDBJ databases">
        <title>Genomic Encyclopedia of Type Strains, Phase IV (KMG-IV): sequencing the most valuable type-strain genomes for metagenomic binning, comparative biology and taxonomic classification.</title>
        <authorList>
            <person name="Goeker M."/>
        </authorList>
    </citation>
    <scope>NUCLEOTIDE SEQUENCE [LARGE SCALE GENOMIC DNA]</scope>
    <source>
        <strain evidence="1 2">DSM 17974</strain>
    </source>
</reference>
<organism evidence="1 2">
    <name type="scientific">Alicyclobacillus sacchari</name>
    <dbReference type="NCBI Taxonomy" id="392010"/>
    <lineage>
        <taxon>Bacteria</taxon>
        <taxon>Bacillati</taxon>
        <taxon>Bacillota</taxon>
        <taxon>Bacilli</taxon>
        <taxon>Bacillales</taxon>
        <taxon>Alicyclobacillaceae</taxon>
        <taxon>Alicyclobacillus</taxon>
    </lineage>
</organism>
<proteinExistence type="predicted"/>
<dbReference type="AlphaFoldDB" id="A0A4V3HDS8"/>
<accession>A0A4V3HDS8</accession>
<name>A0A4V3HDS8_9BACL</name>
<dbReference type="EMBL" id="SORF01000017">
    <property type="protein sequence ID" value="TDY42154.1"/>
    <property type="molecule type" value="Genomic_DNA"/>
</dbReference>